<evidence type="ECO:0000259" key="1">
    <source>
        <dbReference type="Pfam" id="PF20283"/>
    </source>
</evidence>
<keyword evidence="2" id="KW-0614">Plasmid</keyword>
<geneLocation type="plasmid" evidence="2 3">
    <name>unnamed3</name>
</geneLocation>
<protein>
    <recommendedName>
        <fullName evidence="1">ABC-three component systems C-terminal domain-containing protein</fullName>
    </recommendedName>
</protein>
<evidence type="ECO:0000313" key="3">
    <source>
        <dbReference type="Proteomes" id="UP000623926"/>
    </source>
</evidence>
<dbReference type="AlphaFoldDB" id="A0ABD7D9X8"/>
<dbReference type="Proteomes" id="UP000623926">
    <property type="component" value="Plasmid unnamed3"/>
</dbReference>
<gene>
    <name evidence="2" type="ORF">I6J42_34715</name>
</gene>
<evidence type="ECO:0000313" key="2">
    <source>
        <dbReference type="EMBL" id="QRV39258.1"/>
    </source>
</evidence>
<dbReference type="InterPro" id="IPR046913">
    <property type="entry name" value="ABC-3C_CTD7"/>
</dbReference>
<reference evidence="2 3" key="1">
    <citation type="submission" date="2021-02" db="EMBL/GenBank/DDBJ databases">
        <title>FDA dAtabase for Regulatory Grade micrObial Sequences (FDA-ARGOS): Supporting development and validation of Infectious Disease Dx tests.</title>
        <authorList>
            <person name="Sproer C."/>
            <person name="Gronow S."/>
            <person name="Severitt S."/>
            <person name="Schroder I."/>
            <person name="Tallon L."/>
            <person name="Sadzewicz L."/>
            <person name="Zhao X."/>
            <person name="Boylan J."/>
            <person name="Ott S."/>
            <person name="Bowen H."/>
            <person name="Vavikolanu K."/>
            <person name="Mehta A."/>
            <person name="Aluvathingal J."/>
            <person name="Nadendla S."/>
            <person name="Lowell S."/>
            <person name="Myers T."/>
            <person name="Yan Y."/>
            <person name="Sichtig H."/>
        </authorList>
    </citation>
    <scope>NUCLEOTIDE SEQUENCE [LARGE SCALE GENOMIC DNA]</scope>
    <source>
        <strain evidence="2 3">FDAARGOS_1212</strain>
        <plasmid evidence="2 3">unnamed3</plasmid>
    </source>
</reference>
<proteinExistence type="predicted"/>
<sequence>MMGYLYQCELALLELARRSWEDITVEVRMELLDDIEFLHHETLDPLELLQSKYREAAGQLSETGKDFWRSVTSWIDSLDVSAELVARPLPILRLVSTQVAKEETFLYWLRSGPDRHEDRALARMEEVAADVHGPGTTADDRLLFMELTAAQRRRLVSAMVVDDGAPVMSDVDHRLAKELGITPSEHAGAVLDEIKGWWYRMAVRLLERKDPAYMLSSVSAEELLCRRDEAAERYAGKSLPITETLRNLTEAEMAPYRNRLVVSQMQWIGLPDSEIAMYLRDYHYARAQRSEWLRSFKVTADGLSAYERDLRYEWESVFRRRTRRVDGATSEAERQEIGQDILDGTMDKVADRSARPGTSTAPWIGRGSIHDLCDRAEDVGSDRAVGWHPDHPRLCKDHIEAADQ</sequence>
<organism evidence="2 3">
    <name type="scientific">Streptomyces californicus</name>
    <dbReference type="NCBI Taxonomy" id="67351"/>
    <lineage>
        <taxon>Bacteria</taxon>
        <taxon>Bacillati</taxon>
        <taxon>Actinomycetota</taxon>
        <taxon>Actinomycetes</taxon>
        <taxon>Kitasatosporales</taxon>
        <taxon>Streptomycetaceae</taxon>
        <taxon>Streptomyces</taxon>
    </lineage>
</organism>
<name>A0ABD7D9X8_9ACTN</name>
<accession>A0ABD7D9X8</accession>
<dbReference type="EMBL" id="CP070247">
    <property type="protein sequence ID" value="QRV39258.1"/>
    <property type="molecule type" value="Genomic_DNA"/>
</dbReference>
<feature type="domain" description="ABC-three component systems C-terminal" evidence="1">
    <location>
        <begin position="261"/>
        <end position="394"/>
    </location>
</feature>
<dbReference type="Pfam" id="PF20283">
    <property type="entry name" value="CTD7"/>
    <property type="match status" value="1"/>
</dbReference>